<dbReference type="Proteomes" id="UP001241110">
    <property type="component" value="Unassembled WGS sequence"/>
</dbReference>
<dbReference type="AlphaFoldDB" id="A0AAE3QXZ8"/>
<comment type="caution">
    <text evidence="2">The sequence shown here is derived from an EMBL/GenBank/DDBJ whole genome shotgun (WGS) entry which is preliminary data.</text>
</comment>
<name>A0AAE3QXZ8_9BACT</name>
<feature type="chain" id="PRO_5041899388" evidence="1">
    <location>
        <begin position="31"/>
        <end position="116"/>
    </location>
</feature>
<proteinExistence type="predicted"/>
<evidence type="ECO:0000256" key="1">
    <source>
        <dbReference type="SAM" id="SignalP"/>
    </source>
</evidence>
<feature type="signal peptide" evidence="1">
    <location>
        <begin position="1"/>
        <end position="30"/>
    </location>
</feature>
<evidence type="ECO:0000313" key="3">
    <source>
        <dbReference type="Proteomes" id="UP001241110"/>
    </source>
</evidence>
<evidence type="ECO:0000313" key="2">
    <source>
        <dbReference type="EMBL" id="MDJ1485306.1"/>
    </source>
</evidence>
<keyword evidence="1" id="KW-0732">Signal</keyword>
<reference evidence="2" key="1">
    <citation type="submission" date="2023-05" db="EMBL/GenBank/DDBJ databases">
        <authorList>
            <person name="Zhang X."/>
        </authorList>
    </citation>
    <scope>NUCLEOTIDE SEQUENCE</scope>
    <source>
        <strain evidence="2">YF14B1</strain>
    </source>
</reference>
<protein>
    <submittedName>
        <fullName evidence="2">Uncharacterized protein</fullName>
    </submittedName>
</protein>
<dbReference type="RefSeq" id="WP_313987679.1">
    <property type="nucleotide sequence ID" value="NZ_JASJOS010000019.1"/>
</dbReference>
<dbReference type="EMBL" id="JASJOS010000019">
    <property type="protein sequence ID" value="MDJ1485306.1"/>
    <property type="molecule type" value="Genomic_DNA"/>
</dbReference>
<gene>
    <name evidence="2" type="ORF">QNI16_32745</name>
</gene>
<accession>A0AAE3QXZ8</accession>
<organism evidence="2 3">
    <name type="scientific">Xanthocytophaga flava</name>
    <dbReference type="NCBI Taxonomy" id="3048013"/>
    <lineage>
        <taxon>Bacteria</taxon>
        <taxon>Pseudomonadati</taxon>
        <taxon>Bacteroidota</taxon>
        <taxon>Cytophagia</taxon>
        <taxon>Cytophagales</taxon>
        <taxon>Rhodocytophagaceae</taxon>
        <taxon>Xanthocytophaga</taxon>
    </lineage>
</organism>
<sequence>MTFTCKIGRTVFILCLMLLFIASSSVSLWAGTESVKVNKVTTPKKSAEDSGPVIKKTDEAVVPVFTVKLYQQAFIIFERFSYIISNERPRHPNTYPIFRSTFFANIFSNTIAINAP</sequence>